<evidence type="ECO:0000256" key="8">
    <source>
        <dbReference type="HAMAP-Rule" id="MF_01430"/>
    </source>
</evidence>
<keyword evidence="4 8" id="KW-0732">Signal</keyword>
<organism evidence="11 12">
    <name type="scientific">Leucothrix pacifica</name>
    <dbReference type="NCBI Taxonomy" id="1247513"/>
    <lineage>
        <taxon>Bacteria</taxon>
        <taxon>Pseudomonadati</taxon>
        <taxon>Pseudomonadota</taxon>
        <taxon>Gammaproteobacteria</taxon>
        <taxon>Thiotrichales</taxon>
        <taxon>Thiotrichaceae</taxon>
        <taxon>Leucothrix</taxon>
    </lineage>
</organism>
<dbReference type="OrthoDB" id="9803054at2"/>
<sequence length="764" mass="84165" precursor="true">MRKQTLRLSFASCLFAISQGVWADNFILQDIQVSGLKRINAGTVLSNVPVRVGQNFDDRMTGEVVNSLYRTGLFDDVALSRRGNVLIVKVTERSAIGDIKIDGNKTITDKVLLDAMRGGGLALGRPLDRAALAQFEKELQQQYVSRGNYSARVSSTVTPMDGGRSAVKINVQEGGVAKIRNVKITGNKAFPEATLKKLLESGPKSRLAILSTKDQYSKGKLVGDLDNLTAFYRDRGFLRFEVLSSQVSLSDDKRAVNINIDIREGDQYRVGKVDVTGTQSAAIQKMVTMKQGQVFSQRKMRETQKNFSSEMGKYGYAFAKVDVVPRVNEINKTVDLTFDLKQGQRTYVRRINVRGNFRTNDEVFRREMRQLESSFYSKESVEKSRRRIQRLPFVSAVKIETSPVAGTNDQVDLDVTVTEQSSNQFTAGVGYSQSAGILFNVGLTQNNFMGTGKSLSIAGANSESERKFNLSYNNPYHTIDGIGRGFKLYYDKTDATDDDTSDYLSDKYGASVNYTFPLGEDDSLRFSLGAEQRKITTTASSPDHVTDFIDGNAAEGIEAHGDEYTQFIGSMSYVNDTRDRTIFPTSGRRHSLVLEAGLPGSDLEYYKLKYSGSAYYPVTDNITAVMKGGIAYGDGYGNTSELPFFENFYSGGIRTVRGFEHNSLGPDDSSGDAKGGNLSLNATAELRFPVPLLSDVKGLKGSVFVDAGNVFEDDFDQDEIRYSAGVGVTWVSPLGPLTLSYAKPLNAEDDDEVQELQFSVGANF</sequence>
<dbReference type="AlphaFoldDB" id="A0A317C8N7"/>
<keyword evidence="5 8" id="KW-0677">Repeat</keyword>
<keyword evidence="12" id="KW-1185">Reference proteome</keyword>
<keyword evidence="3 8" id="KW-0812">Transmembrane</keyword>
<dbReference type="NCBIfam" id="TIGR03303">
    <property type="entry name" value="OM_YaeT"/>
    <property type="match status" value="1"/>
</dbReference>
<dbReference type="GO" id="GO:0051205">
    <property type="term" value="P:protein insertion into membrane"/>
    <property type="evidence" value="ECO:0007669"/>
    <property type="project" value="UniProtKB-UniRule"/>
</dbReference>
<reference evidence="11 12" key="1">
    <citation type="submission" date="2018-05" db="EMBL/GenBank/DDBJ databases">
        <title>Leucothrix arctica sp. nov., isolated from Arctic seawater.</title>
        <authorList>
            <person name="Choi A."/>
            <person name="Baek K."/>
        </authorList>
    </citation>
    <scope>NUCLEOTIDE SEQUENCE [LARGE SCALE GENOMIC DNA]</scope>
    <source>
        <strain evidence="11 12">JCM 18388</strain>
    </source>
</reference>
<dbReference type="Gene3D" id="2.40.160.50">
    <property type="entry name" value="membrane protein fhac: a member of the omp85/tpsb transporter family"/>
    <property type="match status" value="1"/>
</dbReference>
<evidence type="ECO:0000259" key="10">
    <source>
        <dbReference type="PROSITE" id="PS51779"/>
    </source>
</evidence>
<evidence type="ECO:0000256" key="5">
    <source>
        <dbReference type="ARBA" id="ARBA00022737"/>
    </source>
</evidence>
<keyword evidence="6 8" id="KW-0472">Membrane</keyword>
<feature type="domain" description="POTRA" evidence="10">
    <location>
        <begin position="94"/>
        <end position="174"/>
    </location>
</feature>
<evidence type="ECO:0000256" key="3">
    <source>
        <dbReference type="ARBA" id="ARBA00022692"/>
    </source>
</evidence>
<dbReference type="InterPro" id="IPR023707">
    <property type="entry name" value="OM_assembly_BamA"/>
</dbReference>
<evidence type="ECO:0000256" key="7">
    <source>
        <dbReference type="ARBA" id="ARBA00023237"/>
    </source>
</evidence>
<dbReference type="Gene3D" id="3.10.20.310">
    <property type="entry name" value="membrane protein fhac"/>
    <property type="match status" value="5"/>
</dbReference>
<proteinExistence type="inferred from homology"/>
<feature type="domain" description="POTRA" evidence="10">
    <location>
        <begin position="177"/>
        <end position="263"/>
    </location>
</feature>
<comment type="similarity">
    <text evidence="8">Belongs to the BamA family.</text>
</comment>
<evidence type="ECO:0000256" key="2">
    <source>
        <dbReference type="ARBA" id="ARBA00022452"/>
    </source>
</evidence>
<name>A0A317C8N7_9GAMM</name>
<comment type="subunit">
    <text evidence="8">Part of the Bam complex.</text>
</comment>
<feature type="domain" description="POTRA" evidence="10">
    <location>
        <begin position="26"/>
        <end position="93"/>
    </location>
</feature>
<dbReference type="RefSeq" id="WP_109839398.1">
    <property type="nucleotide sequence ID" value="NZ_QGKM01000078.1"/>
</dbReference>
<dbReference type="InterPro" id="IPR034746">
    <property type="entry name" value="POTRA"/>
</dbReference>
<dbReference type="InterPro" id="IPR000184">
    <property type="entry name" value="Bac_surfAg_D15"/>
</dbReference>
<evidence type="ECO:0000313" key="12">
    <source>
        <dbReference type="Proteomes" id="UP000245539"/>
    </source>
</evidence>
<evidence type="ECO:0000256" key="1">
    <source>
        <dbReference type="ARBA" id="ARBA00004370"/>
    </source>
</evidence>
<evidence type="ECO:0000313" key="11">
    <source>
        <dbReference type="EMBL" id="PWQ92680.1"/>
    </source>
</evidence>
<evidence type="ECO:0000256" key="6">
    <source>
        <dbReference type="ARBA" id="ARBA00023136"/>
    </source>
</evidence>
<comment type="function">
    <text evidence="8">Part of the outer membrane protein assembly complex, which is involved in assembly and insertion of beta-barrel proteins into the outer membrane.</text>
</comment>
<feature type="chain" id="PRO_5016470844" description="Outer membrane protein assembly factor BamA" evidence="8">
    <location>
        <begin position="24"/>
        <end position="764"/>
    </location>
</feature>
<feature type="domain" description="POTRA" evidence="10">
    <location>
        <begin position="346"/>
        <end position="420"/>
    </location>
</feature>
<keyword evidence="7 8" id="KW-0998">Cell outer membrane</keyword>
<comment type="caution">
    <text evidence="11">The sequence shown here is derived from an EMBL/GenBank/DDBJ whole genome shotgun (WGS) entry which is preliminary data.</text>
</comment>
<dbReference type="Pfam" id="PF07244">
    <property type="entry name" value="POTRA"/>
    <property type="match status" value="4"/>
</dbReference>
<dbReference type="InterPro" id="IPR010827">
    <property type="entry name" value="BamA/TamA_POTRA"/>
</dbReference>
<accession>A0A317C8N7</accession>
<dbReference type="GO" id="GO:0043165">
    <property type="term" value="P:Gram-negative-bacterium-type cell outer membrane assembly"/>
    <property type="evidence" value="ECO:0007669"/>
    <property type="project" value="UniProtKB-UniRule"/>
</dbReference>
<evidence type="ECO:0000256" key="4">
    <source>
        <dbReference type="ARBA" id="ARBA00022729"/>
    </source>
</evidence>
<evidence type="ECO:0000256" key="9">
    <source>
        <dbReference type="NCBIfam" id="TIGR03303"/>
    </source>
</evidence>
<gene>
    <name evidence="8 11" type="primary">bamA</name>
    <name evidence="11" type="ORF">DKW60_19765</name>
</gene>
<dbReference type="PROSITE" id="PS51779">
    <property type="entry name" value="POTRA"/>
    <property type="match status" value="4"/>
</dbReference>
<protein>
    <recommendedName>
        <fullName evidence="8 9">Outer membrane protein assembly factor BamA</fullName>
    </recommendedName>
</protein>
<dbReference type="PANTHER" id="PTHR12815:SF23">
    <property type="entry name" value="OUTER MEMBRANE PROTEIN ASSEMBLY FACTOR BAMA"/>
    <property type="match status" value="1"/>
</dbReference>
<dbReference type="PIRSF" id="PIRSF006076">
    <property type="entry name" value="OM_assembly_OMP85"/>
    <property type="match status" value="1"/>
</dbReference>
<dbReference type="Pfam" id="PF01103">
    <property type="entry name" value="Omp85"/>
    <property type="match status" value="1"/>
</dbReference>
<dbReference type="Proteomes" id="UP000245539">
    <property type="component" value="Unassembled WGS sequence"/>
</dbReference>
<comment type="subcellular location">
    <subcellularLocation>
        <location evidence="8">Cell outer membrane</location>
    </subcellularLocation>
    <subcellularLocation>
        <location evidence="1">Membrane</location>
    </subcellularLocation>
</comment>
<feature type="signal peptide" evidence="8">
    <location>
        <begin position="1"/>
        <end position="23"/>
    </location>
</feature>
<dbReference type="PANTHER" id="PTHR12815">
    <property type="entry name" value="SORTING AND ASSEMBLY MACHINERY SAMM50 PROTEIN FAMILY MEMBER"/>
    <property type="match status" value="1"/>
</dbReference>
<dbReference type="HAMAP" id="MF_01430">
    <property type="entry name" value="OM_assembly_BamA"/>
    <property type="match status" value="1"/>
</dbReference>
<keyword evidence="2 8" id="KW-1134">Transmembrane beta strand</keyword>
<dbReference type="GO" id="GO:1990063">
    <property type="term" value="C:Bam protein complex"/>
    <property type="evidence" value="ECO:0007669"/>
    <property type="project" value="TreeGrafter"/>
</dbReference>
<dbReference type="InterPro" id="IPR039910">
    <property type="entry name" value="D15-like"/>
</dbReference>
<dbReference type="EMBL" id="QGKM01000078">
    <property type="protein sequence ID" value="PWQ92680.1"/>
    <property type="molecule type" value="Genomic_DNA"/>
</dbReference>